<dbReference type="InterPro" id="IPR044965">
    <property type="entry name" value="Glyco_hydro_17_plant"/>
</dbReference>
<dbReference type="GO" id="GO:0004553">
    <property type="term" value="F:hydrolase activity, hydrolyzing O-glycosyl compounds"/>
    <property type="evidence" value="ECO:0007669"/>
    <property type="project" value="InterPro"/>
</dbReference>
<keyword evidence="5" id="KW-1185">Reference proteome</keyword>
<reference evidence="4" key="2">
    <citation type="submission" date="2024-10" db="UniProtKB">
        <authorList>
            <consortium name="EnsemblProtists"/>
        </authorList>
    </citation>
    <scope>IDENTIFICATION</scope>
</reference>
<reference evidence="5" key="1">
    <citation type="journal article" date="2013" name="Nature">
        <title>Pan genome of the phytoplankton Emiliania underpins its global distribution.</title>
        <authorList>
            <person name="Read B.A."/>
            <person name="Kegel J."/>
            <person name="Klute M.J."/>
            <person name="Kuo A."/>
            <person name="Lefebvre S.C."/>
            <person name="Maumus F."/>
            <person name="Mayer C."/>
            <person name="Miller J."/>
            <person name="Monier A."/>
            <person name="Salamov A."/>
            <person name="Young J."/>
            <person name="Aguilar M."/>
            <person name="Claverie J.M."/>
            <person name="Frickenhaus S."/>
            <person name="Gonzalez K."/>
            <person name="Herman E.K."/>
            <person name="Lin Y.C."/>
            <person name="Napier J."/>
            <person name="Ogata H."/>
            <person name="Sarno A.F."/>
            <person name="Shmutz J."/>
            <person name="Schroeder D."/>
            <person name="de Vargas C."/>
            <person name="Verret F."/>
            <person name="von Dassow P."/>
            <person name="Valentin K."/>
            <person name="Van de Peer Y."/>
            <person name="Wheeler G."/>
            <person name="Dacks J.B."/>
            <person name="Delwiche C.F."/>
            <person name="Dyhrman S.T."/>
            <person name="Glockner G."/>
            <person name="John U."/>
            <person name="Richards T."/>
            <person name="Worden A.Z."/>
            <person name="Zhang X."/>
            <person name="Grigoriev I.V."/>
            <person name="Allen A.E."/>
            <person name="Bidle K."/>
            <person name="Borodovsky M."/>
            <person name="Bowler C."/>
            <person name="Brownlee C."/>
            <person name="Cock J.M."/>
            <person name="Elias M."/>
            <person name="Gladyshev V.N."/>
            <person name="Groth M."/>
            <person name="Guda C."/>
            <person name="Hadaegh A."/>
            <person name="Iglesias-Rodriguez M.D."/>
            <person name="Jenkins J."/>
            <person name="Jones B.M."/>
            <person name="Lawson T."/>
            <person name="Leese F."/>
            <person name="Lindquist E."/>
            <person name="Lobanov A."/>
            <person name="Lomsadze A."/>
            <person name="Malik S.B."/>
            <person name="Marsh M.E."/>
            <person name="Mackinder L."/>
            <person name="Mock T."/>
            <person name="Mueller-Roeber B."/>
            <person name="Pagarete A."/>
            <person name="Parker M."/>
            <person name="Probert I."/>
            <person name="Quesneville H."/>
            <person name="Raines C."/>
            <person name="Rensing S.A."/>
            <person name="Riano-Pachon D.M."/>
            <person name="Richier S."/>
            <person name="Rokitta S."/>
            <person name="Shiraiwa Y."/>
            <person name="Soanes D.M."/>
            <person name="van der Giezen M."/>
            <person name="Wahlund T.M."/>
            <person name="Williams B."/>
            <person name="Wilson W."/>
            <person name="Wolfe G."/>
            <person name="Wurch L.L."/>
        </authorList>
    </citation>
    <scope>NUCLEOTIDE SEQUENCE</scope>
</reference>
<evidence type="ECO:0000313" key="5">
    <source>
        <dbReference type="Proteomes" id="UP000013827"/>
    </source>
</evidence>
<keyword evidence="2" id="KW-0378">Hydrolase</keyword>
<dbReference type="InterPro" id="IPR000490">
    <property type="entry name" value="Glyco_hydro_17"/>
</dbReference>
<dbReference type="RefSeq" id="XP_005784594.1">
    <property type="nucleotide sequence ID" value="XM_005784537.1"/>
</dbReference>
<dbReference type="GeneID" id="17277437"/>
<dbReference type="STRING" id="2903.R1EZX0"/>
<dbReference type="Proteomes" id="UP000013827">
    <property type="component" value="Unassembled WGS sequence"/>
</dbReference>
<name>A0A0D3K8T0_EMIH1</name>
<dbReference type="eggNOG" id="ENOG502QR61">
    <property type="taxonomic scope" value="Eukaryota"/>
</dbReference>
<dbReference type="GO" id="GO:0005975">
    <property type="term" value="P:carbohydrate metabolic process"/>
    <property type="evidence" value="ECO:0007669"/>
    <property type="project" value="InterPro"/>
</dbReference>
<dbReference type="Gene3D" id="3.20.20.80">
    <property type="entry name" value="Glycosidases"/>
    <property type="match status" value="1"/>
</dbReference>
<dbReference type="PaxDb" id="2903-EOD32165"/>
<evidence type="ECO:0000313" key="4">
    <source>
        <dbReference type="EnsemblProtists" id="EOD32165"/>
    </source>
</evidence>
<evidence type="ECO:0000256" key="3">
    <source>
        <dbReference type="RuleBase" id="RU004335"/>
    </source>
</evidence>
<dbReference type="EnsemblProtists" id="EOD32165">
    <property type="protein sequence ID" value="EOD32165"/>
    <property type="gene ID" value="EMIHUDRAFT_99134"/>
</dbReference>
<evidence type="ECO:0000256" key="2">
    <source>
        <dbReference type="ARBA" id="ARBA00022801"/>
    </source>
</evidence>
<organism evidence="4 5">
    <name type="scientific">Emiliania huxleyi (strain CCMP1516)</name>
    <dbReference type="NCBI Taxonomy" id="280463"/>
    <lineage>
        <taxon>Eukaryota</taxon>
        <taxon>Haptista</taxon>
        <taxon>Haptophyta</taxon>
        <taxon>Prymnesiophyceae</taxon>
        <taxon>Isochrysidales</taxon>
        <taxon>Noelaerhabdaceae</taxon>
        <taxon>Emiliania</taxon>
    </lineage>
</organism>
<dbReference type="KEGG" id="ehx:EMIHUDRAFT_99134"/>
<dbReference type="AlphaFoldDB" id="A0A0D3K8T0"/>
<dbReference type="HOGENOM" id="CLU_748941_0_0_1"/>
<dbReference type="InterPro" id="IPR017853">
    <property type="entry name" value="GH"/>
</dbReference>
<dbReference type="SUPFAM" id="SSF51445">
    <property type="entry name" value="(Trans)glycosidases"/>
    <property type="match status" value="1"/>
</dbReference>
<dbReference type="PANTHER" id="PTHR32227">
    <property type="entry name" value="GLUCAN ENDO-1,3-BETA-GLUCOSIDASE BG1-RELATED-RELATED"/>
    <property type="match status" value="1"/>
</dbReference>
<comment type="similarity">
    <text evidence="1 3">Belongs to the glycosyl hydrolase 17 family.</text>
</comment>
<dbReference type="Pfam" id="PF00332">
    <property type="entry name" value="Glyco_hydro_17"/>
    <property type="match status" value="1"/>
</dbReference>
<proteinExistence type="inferred from homology"/>
<sequence length="370" mass="39960">MGCHSSKNADARAVSGGFVSDEASAASSYGVNFSLSLMNITVDKAAKEKYANVAAGYKLTSLKLWSWNDTDLLDALSSAYTAAGLKKLEVMIMVPQDEVIAFADSAEKAKELLPILSRYHFVRSIAVGNEPDFPGGNPPQGKDLEIFQKLPMAVANVQAALQGSPPGSGIVVTVPFSNGVVGPNNGDWGDVIIKQANKKVVEACMPNLDFWAFNPYPYFSFEGVPMGVDKTTWQDWVLGNAKTPFGSPPLSSMLESQLYNMRHALDKLSKSAGSKQIAITETGWPTEPSAVGASIANARLFYQDMRRDLGRMTTTYNLVPGYVFLFELFDEAKKTGNPAEAHWGLLNQDGTPKLGLTEFVLPPSFSATKP</sequence>
<accession>A0A0D3K8T0</accession>
<protein>
    <submittedName>
        <fullName evidence="4">Uncharacterized protein</fullName>
    </submittedName>
</protein>
<evidence type="ECO:0000256" key="1">
    <source>
        <dbReference type="ARBA" id="ARBA00008773"/>
    </source>
</evidence>